<feature type="binding site" evidence="12">
    <location>
        <position position="164"/>
    </location>
    <ligand>
        <name>FMN</name>
        <dbReference type="ChEBI" id="CHEBI:58210"/>
    </ligand>
</feature>
<keyword evidence="10 12" id="KW-0560">Oxidoreductase</keyword>
<evidence type="ECO:0000256" key="11">
    <source>
        <dbReference type="ARBA" id="ARBA00048996"/>
    </source>
</evidence>
<evidence type="ECO:0000256" key="5">
    <source>
        <dbReference type="ARBA" id="ARBA00011669"/>
    </source>
</evidence>
<dbReference type="PANTHER" id="PTHR48109">
    <property type="entry name" value="DIHYDROOROTATE DEHYDROGENASE (QUINONE), MITOCHONDRIAL-RELATED"/>
    <property type="match status" value="1"/>
</dbReference>
<evidence type="ECO:0000256" key="10">
    <source>
        <dbReference type="ARBA" id="ARBA00023002"/>
    </source>
</evidence>
<keyword evidence="7 12" id="KW-0285">Flavoprotein</keyword>
<dbReference type="Pfam" id="PF01180">
    <property type="entry name" value="DHO_dh"/>
    <property type="match status" value="1"/>
</dbReference>
<dbReference type="NCBIfam" id="TIGR01037">
    <property type="entry name" value="pyrD_sub1_fam"/>
    <property type="match status" value="1"/>
</dbReference>
<comment type="cofactor">
    <cofactor evidence="12">
        <name>FMN</name>
        <dbReference type="ChEBI" id="CHEBI:58210"/>
    </cofactor>
    <text evidence="12">Binds 1 FMN per subunit.</text>
</comment>
<keyword evidence="8 12" id="KW-0288">FMN</keyword>
<comment type="catalytic activity">
    <reaction evidence="11">
        <text>(S)-dihydroorotate + NAD(+) = orotate + NADH + H(+)</text>
        <dbReference type="Rhea" id="RHEA:13513"/>
        <dbReference type="ChEBI" id="CHEBI:15378"/>
        <dbReference type="ChEBI" id="CHEBI:30839"/>
        <dbReference type="ChEBI" id="CHEBI:30864"/>
        <dbReference type="ChEBI" id="CHEBI:57540"/>
        <dbReference type="ChEBI" id="CHEBI:57945"/>
        <dbReference type="EC" id="1.3.1.14"/>
    </reaction>
</comment>
<protein>
    <recommendedName>
        <fullName evidence="12">Dihydroorotate dehydrogenase</fullName>
        <shortName evidence="12">DHOD</shortName>
        <shortName evidence="12">DHODase</shortName>
        <shortName evidence="12">DHOdehase</shortName>
        <ecNumber evidence="12">1.3.-.-</ecNumber>
    </recommendedName>
</protein>
<feature type="active site" description="Nucleophile" evidence="12">
    <location>
        <position position="129"/>
    </location>
</feature>
<evidence type="ECO:0000259" key="13">
    <source>
        <dbReference type="Pfam" id="PF01180"/>
    </source>
</evidence>
<dbReference type="Proteomes" id="UP001164761">
    <property type="component" value="Chromosome"/>
</dbReference>
<dbReference type="PROSITE" id="PS00912">
    <property type="entry name" value="DHODEHASE_2"/>
    <property type="match status" value="1"/>
</dbReference>
<dbReference type="PANTHER" id="PTHR48109:SF1">
    <property type="entry name" value="DIHYDROOROTATE DEHYDROGENASE (FUMARATE)"/>
    <property type="match status" value="1"/>
</dbReference>
<comment type="catalytic activity">
    <reaction evidence="12">
        <text>(S)-dihydroorotate + A = orotate + AH2</text>
        <dbReference type="Rhea" id="RHEA:18073"/>
        <dbReference type="ChEBI" id="CHEBI:13193"/>
        <dbReference type="ChEBI" id="CHEBI:17499"/>
        <dbReference type="ChEBI" id="CHEBI:30839"/>
        <dbReference type="ChEBI" id="CHEBI:30864"/>
    </reaction>
</comment>
<feature type="binding site" evidence="12">
    <location>
        <position position="126"/>
    </location>
    <ligand>
        <name>FMN</name>
        <dbReference type="ChEBI" id="CHEBI:58210"/>
    </ligand>
</feature>
<keyword evidence="9 12" id="KW-0665">Pyrimidine biosynthesis</keyword>
<dbReference type="InterPro" id="IPR001295">
    <property type="entry name" value="Dihydroorotate_DH_CS"/>
</dbReference>
<dbReference type="Gene3D" id="3.20.20.70">
    <property type="entry name" value="Aldolase class I"/>
    <property type="match status" value="1"/>
</dbReference>
<feature type="binding site" evidence="12">
    <location>
        <begin position="264"/>
        <end position="265"/>
    </location>
    <ligand>
        <name>FMN</name>
        <dbReference type="ChEBI" id="CHEBI:58210"/>
    </ligand>
</feature>
<comment type="function">
    <text evidence="1">Catalyzes the conversion of dihydroorotate to orotate with NAD(+) as electron acceptor.</text>
</comment>
<proteinExistence type="inferred from homology"/>
<dbReference type="InterPro" id="IPR013785">
    <property type="entry name" value="Aldolase_TIM"/>
</dbReference>
<evidence type="ECO:0000313" key="14">
    <source>
        <dbReference type="EMBL" id="WAH43104.1"/>
    </source>
</evidence>
<comment type="pathway">
    <text evidence="3">Pyrimidine metabolism; UMP biosynthesis via de novo pathway; orotate from (S)-dihydroorotate (NAD(+) route): step 1/1.</text>
</comment>
<comment type="similarity">
    <text evidence="4 12">Belongs to the dihydroorotate dehydrogenase family. Type 1 subfamily.</text>
</comment>
<dbReference type="RefSeq" id="WP_268006980.1">
    <property type="nucleotide sequence ID" value="NZ_BSUT01000001.1"/>
</dbReference>
<dbReference type="InterPro" id="IPR005720">
    <property type="entry name" value="Dihydroorotate_DH_cat"/>
</dbReference>
<dbReference type="InterPro" id="IPR012135">
    <property type="entry name" value="Dihydroorotate_DH_1_2"/>
</dbReference>
<feature type="binding site" evidence="12">
    <location>
        <begin position="191"/>
        <end position="192"/>
    </location>
    <ligand>
        <name>substrate</name>
    </ligand>
</feature>
<feature type="binding site" evidence="12">
    <location>
        <position position="126"/>
    </location>
    <ligand>
        <name>substrate</name>
    </ligand>
</feature>
<evidence type="ECO:0000256" key="8">
    <source>
        <dbReference type="ARBA" id="ARBA00022643"/>
    </source>
</evidence>
<name>A0ABY6ZJP8_9BACL</name>
<sequence>MTNVDLHVKIGSLTIKNPVMPASGTFSEDLANVFDISRLGAVVTKSVVPDARLGNPSPRAAETAAGMLNAVGIQSKGVDAFIAHTIPFYRNFDVPLVVSISAETADRFAEMAGRLTLNGVSALEVNISCPNLEDNGRSYAMDPAQTERVVTAVRRTTPLPLIVKLTPNTNDIVDVALAAESAGADAVLIANTFLAMAIDIETRRPKLGNIMGGLSGPAIKPIVLRMVYQAARRLHVPVIGCGGICSAEDALEYLIAGATAVQVGTYTFVQPSGMLDIIDGIERYAERHGVTQIGDLVNTVDVSQCVSL</sequence>
<evidence type="ECO:0000256" key="7">
    <source>
        <dbReference type="ARBA" id="ARBA00022630"/>
    </source>
</evidence>
<keyword evidence="6 12" id="KW-0963">Cytoplasm</keyword>
<reference evidence="14" key="1">
    <citation type="submission" date="2022-08" db="EMBL/GenBank/DDBJ databases">
        <title>Alicyclobacillus fastidiosus DSM 17978, complete genome.</title>
        <authorList>
            <person name="Wang Q."/>
            <person name="Cai R."/>
            <person name="Wang Z."/>
        </authorList>
    </citation>
    <scope>NUCLEOTIDE SEQUENCE</scope>
    <source>
        <strain evidence="14">DSM 17978</strain>
    </source>
</reference>
<evidence type="ECO:0000256" key="4">
    <source>
        <dbReference type="ARBA" id="ARBA00008008"/>
    </source>
</evidence>
<comment type="caution">
    <text evidence="12">Lacks conserved residue(s) required for the propagation of feature annotation.</text>
</comment>
<dbReference type="InterPro" id="IPR033888">
    <property type="entry name" value="DHOD_1B"/>
</dbReference>
<feature type="binding site" evidence="12">
    <location>
        <position position="45"/>
    </location>
    <ligand>
        <name>substrate</name>
    </ligand>
</feature>
<dbReference type="EC" id="1.3.-.-" evidence="12"/>
<dbReference type="EMBL" id="CP104067">
    <property type="protein sequence ID" value="WAH43104.1"/>
    <property type="molecule type" value="Genomic_DNA"/>
</dbReference>
<comment type="subunit">
    <text evidence="5">Heterotetramer of 2 PyrK and 2 PyrD type B subunits.</text>
</comment>
<dbReference type="GO" id="GO:0004589">
    <property type="term" value="F:dihydroorotate dehydrogenase (NAD+) activity"/>
    <property type="evidence" value="ECO:0007669"/>
    <property type="project" value="UniProtKB-EC"/>
</dbReference>
<evidence type="ECO:0000256" key="1">
    <source>
        <dbReference type="ARBA" id="ARBA00003616"/>
    </source>
</evidence>
<feature type="binding site" evidence="12">
    <location>
        <begin position="242"/>
        <end position="243"/>
    </location>
    <ligand>
        <name>FMN</name>
        <dbReference type="ChEBI" id="CHEBI:58210"/>
    </ligand>
</feature>
<evidence type="ECO:0000256" key="3">
    <source>
        <dbReference type="ARBA" id="ARBA00004715"/>
    </source>
</evidence>
<dbReference type="InterPro" id="IPR049622">
    <property type="entry name" value="Dihydroorotate_DH_I"/>
</dbReference>
<feature type="binding site" evidence="12">
    <location>
        <position position="23"/>
    </location>
    <ligand>
        <name>FMN</name>
        <dbReference type="ChEBI" id="CHEBI:58210"/>
    </ligand>
</feature>
<feature type="binding site" evidence="12">
    <location>
        <begin position="69"/>
        <end position="73"/>
    </location>
    <ligand>
        <name>substrate</name>
    </ligand>
</feature>
<keyword evidence="15" id="KW-1185">Reference proteome</keyword>
<accession>A0ABY6ZJP8</accession>
<dbReference type="PIRSF" id="PIRSF000164">
    <property type="entry name" value="DHO_oxidase"/>
    <property type="match status" value="1"/>
</dbReference>
<comment type="subcellular location">
    <subcellularLocation>
        <location evidence="2 12">Cytoplasm</location>
    </subcellularLocation>
</comment>
<evidence type="ECO:0000256" key="2">
    <source>
        <dbReference type="ARBA" id="ARBA00004496"/>
    </source>
</evidence>
<gene>
    <name evidence="12" type="primary">pyrD</name>
    <name evidence="14" type="ORF">NZD89_06775</name>
</gene>
<dbReference type="NCBIfam" id="NF005574">
    <property type="entry name" value="PRK07259.1"/>
    <property type="match status" value="1"/>
</dbReference>
<evidence type="ECO:0000256" key="9">
    <source>
        <dbReference type="ARBA" id="ARBA00022975"/>
    </source>
</evidence>
<evidence type="ECO:0000313" key="15">
    <source>
        <dbReference type="Proteomes" id="UP001164761"/>
    </source>
</evidence>
<dbReference type="SUPFAM" id="SSF51395">
    <property type="entry name" value="FMN-linked oxidoreductases"/>
    <property type="match status" value="1"/>
</dbReference>
<feature type="domain" description="Dihydroorotate dehydrogenase catalytic" evidence="13">
    <location>
        <begin position="6"/>
        <end position="283"/>
    </location>
</feature>
<dbReference type="CDD" id="cd04740">
    <property type="entry name" value="DHOD_1B_like"/>
    <property type="match status" value="1"/>
</dbReference>
<evidence type="ECO:0000256" key="6">
    <source>
        <dbReference type="ARBA" id="ARBA00022490"/>
    </source>
</evidence>
<dbReference type="InterPro" id="IPR050074">
    <property type="entry name" value="DHO_dehydrogenase"/>
</dbReference>
<dbReference type="HAMAP" id="MF_00224">
    <property type="entry name" value="DHO_dh_type1"/>
    <property type="match status" value="1"/>
</dbReference>
<feature type="binding site" evidence="12">
    <location>
        <begin position="45"/>
        <end position="46"/>
    </location>
    <ligand>
        <name>FMN</name>
        <dbReference type="ChEBI" id="CHEBI:58210"/>
    </ligand>
</feature>
<dbReference type="InterPro" id="IPR024920">
    <property type="entry name" value="Dihydroorotate_DH_1"/>
</dbReference>
<feature type="binding site" evidence="12">
    <location>
        <position position="216"/>
    </location>
    <ligand>
        <name>FMN</name>
        <dbReference type="ChEBI" id="CHEBI:58210"/>
    </ligand>
</feature>
<evidence type="ECO:0000256" key="12">
    <source>
        <dbReference type="HAMAP-Rule" id="MF_00224"/>
    </source>
</evidence>
<organism evidence="14 15">
    <name type="scientific">Alicyclobacillus fastidiosus</name>
    <dbReference type="NCBI Taxonomy" id="392011"/>
    <lineage>
        <taxon>Bacteria</taxon>
        <taxon>Bacillati</taxon>
        <taxon>Bacillota</taxon>
        <taxon>Bacilli</taxon>
        <taxon>Bacillales</taxon>
        <taxon>Alicyclobacillaceae</taxon>
        <taxon>Alicyclobacillus</taxon>
    </lineage>
</organism>